<dbReference type="SUPFAM" id="SSF74924">
    <property type="entry name" value="Cap-Gly domain"/>
    <property type="match status" value="1"/>
</dbReference>
<dbReference type="Pfam" id="PF01302">
    <property type="entry name" value="CAP_GLY"/>
    <property type="match status" value="1"/>
</dbReference>
<gene>
    <name evidence="3" type="ORF">HOLleu_27569</name>
</gene>
<evidence type="ECO:0000313" key="4">
    <source>
        <dbReference type="Proteomes" id="UP001152320"/>
    </source>
</evidence>
<dbReference type="GO" id="GO:0005938">
    <property type="term" value="C:cell cortex"/>
    <property type="evidence" value="ECO:0007669"/>
    <property type="project" value="TreeGrafter"/>
</dbReference>
<dbReference type="GO" id="GO:0005634">
    <property type="term" value="C:nucleus"/>
    <property type="evidence" value="ECO:0007669"/>
    <property type="project" value="TreeGrafter"/>
</dbReference>
<dbReference type="GO" id="GO:0031122">
    <property type="term" value="P:cytoplasmic microtubule organization"/>
    <property type="evidence" value="ECO:0007669"/>
    <property type="project" value="TreeGrafter"/>
</dbReference>
<evidence type="ECO:0000256" key="1">
    <source>
        <dbReference type="SAM" id="MobiDB-lite"/>
    </source>
</evidence>
<sequence>MVLFANINIGQKVQVLYKGEVYSGIVKYKGGLANTKGDWVGVELDLPVGKHNGIYKGRQYFSCRTNHGIFVHPSNVRFNYLKRWYFDTYRSVSPTSFVDDTLFHTPPRSRSPGPYDPKAVSESYSNLAKDGFSDVSASWHAGMQCKSSGDSFYVGPKSPTFSRRHSIGRTFKPPEKSERPKTAMGTETFRSSTGLTVRSSTYRLRRSLDLDPSESINRSFSPEIGSPTRMRKFTVNQTNIQFASSPSMPKIHMPLDTLRLQDERGWENTHKPREWTL</sequence>
<dbReference type="InterPro" id="IPR000938">
    <property type="entry name" value="CAP-Gly_domain"/>
</dbReference>
<dbReference type="EMBL" id="JAIZAY010000013">
    <property type="protein sequence ID" value="KAJ8030989.1"/>
    <property type="molecule type" value="Genomic_DNA"/>
</dbReference>
<dbReference type="PROSITE" id="PS50245">
    <property type="entry name" value="CAP_GLY_2"/>
    <property type="match status" value="1"/>
</dbReference>
<dbReference type="GO" id="GO:0051010">
    <property type="term" value="F:microtubule plus-end binding"/>
    <property type="evidence" value="ECO:0007669"/>
    <property type="project" value="TreeGrafter"/>
</dbReference>
<dbReference type="Gene3D" id="2.30.30.190">
    <property type="entry name" value="CAP Gly-rich-like domain"/>
    <property type="match status" value="1"/>
</dbReference>
<evidence type="ECO:0000259" key="2">
    <source>
        <dbReference type="PROSITE" id="PS50245"/>
    </source>
</evidence>
<organism evidence="3 4">
    <name type="scientific">Holothuria leucospilota</name>
    <name type="common">Black long sea cucumber</name>
    <name type="synonym">Mertensiothuria leucospilota</name>
    <dbReference type="NCBI Taxonomy" id="206669"/>
    <lineage>
        <taxon>Eukaryota</taxon>
        <taxon>Metazoa</taxon>
        <taxon>Echinodermata</taxon>
        <taxon>Eleutherozoa</taxon>
        <taxon>Echinozoa</taxon>
        <taxon>Holothuroidea</taxon>
        <taxon>Aspidochirotacea</taxon>
        <taxon>Aspidochirotida</taxon>
        <taxon>Holothuriidae</taxon>
        <taxon>Holothuria</taxon>
    </lineage>
</organism>
<proteinExistence type="predicted"/>
<dbReference type="PANTHER" id="PTHR18916">
    <property type="entry name" value="DYNACTIN 1-RELATED MICROTUBULE-BINDING"/>
    <property type="match status" value="1"/>
</dbReference>
<dbReference type="AlphaFoldDB" id="A0A9Q1H2F1"/>
<dbReference type="PANTHER" id="PTHR18916:SF90">
    <property type="entry name" value="CAP-GLY DOMAIN-CONTAINING PROTEIN"/>
    <property type="match status" value="1"/>
</dbReference>
<dbReference type="Proteomes" id="UP001152320">
    <property type="component" value="Chromosome 13"/>
</dbReference>
<feature type="compositionally biased region" description="Basic and acidic residues" evidence="1">
    <location>
        <begin position="172"/>
        <end position="181"/>
    </location>
</feature>
<dbReference type="GO" id="GO:0035371">
    <property type="term" value="C:microtubule plus-end"/>
    <property type="evidence" value="ECO:0007669"/>
    <property type="project" value="TreeGrafter"/>
</dbReference>
<protein>
    <recommendedName>
        <fullName evidence="2">CAP-Gly domain-containing protein</fullName>
    </recommendedName>
</protein>
<reference evidence="3" key="1">
    <citation type="submission" date="2021-10" db="EMBL/GenBank/DDBJ databases">
        <title>Tropical sea cucumber genome reveals ecological adaptation and Cuvierian tubules defense mechanism.</title>
        <authorList>
            <person name="Chen T."/>
        </authorList>
    </citation>
    <scope>NUCLEOTIDE SEQUENCE</scope>
    <source>
        <strain evidence="3">Nanhai2018</strain>
        <tissue evidence="3">Muscle</tissue>
    </source>
</reference>
<name>A0A9Q1H2F1_HOLLE</name>
<keyword evidence="4" id="KW-1185">Reference proteome</keyword>
<dbReference type="SMART" id="SM01052">
    <property type="entry name" value="CAP_GLY"/>
    <property type="match status" value="1"/>
</dbReference>
<feature type="region of interest" description="Disordered" evidence="1">
    <location>
        <begin position="163"/>
        <end position="184"/>
    </location>
</feature>
<dbReference type="InterPro" id="IPR036859">
    <property type="entry name" value="CAP-Gly_dom_sf"/>
</dbReference>
<feature type="domain" description="CAP-Gly" evidence="2">
    <location>
        <begin position="30"/>
        <end position="72"/>
    </location>
</feature>
<dbReference type="OrthoDB" id="2130750at2759"/>
<comment type="caution">
    <text evidence="3">The sequence shown here is derived from an EMBL/GenBank/DDBJ whole genome shotgun (WGS) entry which is preliminary data.</text>
</comment>
<accession>A0A9Q1H2F1</accession>
<evidence type="ECO:0000313" key="3">
    <source>
        <dbReference type="EMBL" id="KAJ8030989.1"/>
    </source>
</evidence>